<evidence type="ECO:0000256" key="4">
    <source>
        <dbReference type="ARBA" id="ARBA00022763"/>
    </source>
</evidence>
<dbReference type="Gene3D" id="1.10.340.30">
    <property type="entry name" value="Hypothetical protein, domain 2"/>
    <property type="match status" value="1"/>
</dbReference>
<dbReference type="EMBL" id="VBAM01000305">
    <property type="protein sequence ID" value="TMJ10273.1"/>
    <property type="molecule type" value="Genomic_DNA"/>
</dbReference>
<dbReference type="PANTHER" id="PTHR43003">
    <property type="entry name" value="DNA-3-METHYLADENINE GLYCOSYLASE"/>
    <property type="match status" value="1"/>
</dbReference>
<keyword evidence="5" id="KW-0234">DNA repair</keyword>
<name>A0A537LQG8_9BACT</name>
<dbReference type="Pfam" id="PF00730">
    <property type="entry name" value="HhH-GPD"/>
    <property type="match status" value="1"/>
</dbReference>
<dbReference type="SUPFAM" id="SSF48150">
    <property type="entry name" value="DNA-glycosylase"/>
    <property type="match status" value="1"/>
</dbReference>
<dbReference type="PANTHER" id="PTHR43003:SF13">
    <property type="entry name" value="DNA-3-METHYLADENINE GLYCOSYLASE 2"/>
    <property type="match status" value="1"/>
</dbReference>
<dbReference type="AlphaFoldDB" id="A0A537LQG8"/>
<evidence type="ECO:0000256" key="5">
    <source>
        <dbReference type="ARBA" id="ARBA00023204"/>
    </source>
</evidence>
<proteinExistence type="inferred from homology"/>
<keyword evidence="4" id="KW-0227">DNA damage</keyword>
<reference evidence="7 8" key="1">
    <citation type="journal article" date="2019" name="Nat. Microbiol.">
        <title>Mediterranean grassland soil C-N compound turnover is dependent on rainfall and depth, and is mediated by genomically divergent microorganisms.</title>
        <authorList>
            <person name="Diamond S."/>
            <person name="Andeer P.F."/>
            <person name="Li Z."/>
            <person name="Crits-Christoph A."/>
            <person name="Burstein D."/>
            <person name="Anantharaman K."/>
            <person name="Lane K.R."/>
            <person name="Thomas B.C."/>
            <person name="Pan C."/>
            <person name="Northen T.R."/>
            <person name="Banfield J.F."/>
        </authorList>
    </citation>
    <scope>NUCLEOTIDE SEQUENCE [LARGE SCALE GENOMIC DNA]</scope>
    <source>
        <strain evidence="7">NP_5</strain>
    </source>
</reference>
<evidence type="ECO:0000259" key="6">
    <source>
        <dbReference type="SMART" id="SM00478"/>
    </source>
</evidence>
<evidence type="ECO:0000256" key="2">
    <source>
        <dbReference type="ARBA" id="ARBA00010817"/>
    </source>
</evidence>
<dbReference type="EC" id="3.2.2.21" evidence="3"/>
<dbReference type="InterPro" id="IPR003265">
    <property type="entry name" value="HhH-GPD_domain"/>
</dbReference>
<accession>A0A537LQG8</accession>
<evidence type="ECO:0000313" key="8">
    <source>
        <dbReference type="Proteomes" id="UP000320393"/>
    </source>
</evidence>
<dbReference type="FunFam" id="1.10.340.30:FF:000004">
    <property type="entry name" value="DNA-3-methyladenine glycosylase II"/>
    <property type="match status" value="1"/>
</dbReference>
<evidence type="ECO:0000256" key="3">
    <source>
        <dbReference type="ARBA" id="ARBA00012000"/>
    </source>
</evidence>
<comment type="similarity">
    <text evidence="2">Belongs to the alkylbase DNA glycosidase AlkA family.</text>
</comment>
<sequence>MHRAITLRLPTPFSVSRTLSFLRTSSLRTPYHFIGRDRVRRLVRLDGRPAVVEFEFARPGGRLRIREVREPGPRAGGSRKGPALADALRRLAVSVWSLDDDLRRCYAALGRDPLMAPLLRRCAGLRMIRTPDLYEALLIAVVGQQVSVASAESIRRRLIAALGDRAVRDETAYAGYPPPGRLLRTTPAALRAIGLSRQKARYVLEIAGRAAAGVLSAAAFDGLSDEQAMARLIEIPGVGRWTAEIVLMRGPVQRLLRRRDRPPEDELRALADRWTGWRSYGALYLWRSLGIAA</sequence>
<dbReference type="GO" id="GO:0032131">
    <property type="term" value="F:alkylated DNA binding"/>
    <property type="evidence" value="ECO:0007669"/>
    <property type="project" value="TreeGrafter"/>
</dbReference>
<evidence type="ECO:0000313" key="7">
    <source>
        <dbReference type="EMBL" id="TMJ10273.1"/>
    </source>
</evidence>
<dbReference type="CDD" id="cd00056">
    <property type="entry name" value="ENDO3c"/>
    <property type="match status" value="1"/>
</dbReference>
<feature type="domain" description="HhH-GPD" evidence="6">
    <location>
        <begin position="142"/>
        <end position="290"/>
    </location>
</feature>
<dbReference type="GO" id="GO:0043916">
    <property type="term" value="F:DNA-7-methylguanine glycosylase activity"/>
    <property type="evidence" value="ECO:0007669"/>
    <property type="project" value="TreeGrafter"/>
</dbReference>
<gene>
    <name evidence="7" type="ORF">E6H02_08170</name>
</gene>
<dbReference type="GO" id="GO:0008725">
    <property type="term" value="F:DNA-3-methyladenine glycosylase activity"/>
    <property type="evidence" value="ECO:0007669"/>
    <property type="project" value="TreeGrafter"/>
</dbReference>
<dbReference type="Proteomes" id="UP000320393">
    <property type="component" value="Unassembled WGS sequence"/>
</dbReference>
<dbReference type="GO" id="GO:0006285">
    <property type="term" value="P:base-excision repair, AP site formation"/>
    <property type="evidence" value="ECO:0007669"/>
    <property type="project" value="TreeGrafter"/>
</dbReference>
<dbReference type="SMART" id="SM00478">
    <property type="entry name" value="ENDO3c"/>
    <property type="match status" value="1"/>
</dbReference>
<dbReference type="GO" id="GO:0006307">
    <property type="term" value="P:DNA alkylation repair"/>
    <property type="evidence" value="ECO:0007669"/>
    <property type="project" value="TreeGrafter"/>
</dbReference>
<comment type="caution">
    <text evidence="7">The sequence shown here is derived from an EMBL/GenBank/DDBJ whole genome shotgun (WGS) entry which is preliminary data.</text>
</comment>
<organism evidence="7 8">
    <name type="scientific">Candidatus Segetimicrobium genomatis</name>
    <dbReference type="NCBI Taxonomy" id="2569760"/>
    <lineage>
        <taxon>Bacteria</taxon>
        <taxon>Bacillati</taxon>
        <taxon>Candidatus Sysuimicrobiota</taxon>
        <taxon>Candidatus Sysuimicrobiia</taxon>
        <taxon>Candidatus Sysuimicrobiales</taxon>
        <taxon>Candidatus Segetimicrobiaceae</taxon>
        <taxon>Candidatus Segetimicrobium</taxon>
    </lineage>
</organism>
<comment type="catalytic activity">
    <reaction evidence="1">
        <text>Hydrolysis of alkylated DNA, releasing 3-methyladenine, 3-methylguanine, 7-methylguanine and 7-methyladenine.</text>
        <dbReference type="EC" id="3.2.2.21"/>
    </reaction>
</comment>
<dbReference type="InterPro" id="IPR051912">
    <property type="entry name" value="Alkylbase_DNA_Glycosylase/TA"/>
</dbReference>
<dbReference type="InterPro" id="IPR011257">
    <property type="entry name" value="DNA_glycosylase"/>
</dbReference>
<protein>
    <recommendedName>
        <fullName evidence="3">DNA-3-methyladenine glycosylase II</fullName>
        <ecNumber evidence="3">3.2.2.21</ecNumber>
    </recommendedName>
</protein>
<dbReference type="GO" id="GO:0032993">
    <property type="term" value="C:protein-DNA complex"/>
    <property type="evidence" value="ECO:0007669"/>
    <property type="project" value="TreeGrafter"/>
</dbReference>
<dbReference type="GO" id="GO:0005737">
    <property type="term" value="C:cytoplasm"/>
    <property type="evidence" value="ECO:0007669"/>
    <property type="project" value="TreeGrafter"/>
</dbReference>
<evidence type="ECO:0000256" key="1">
    <source>
        <dbReference type="ARBA" id="ARBA00000086"/>
    </source>
</evidence>